<comment type="caution">
    <text evidence="2">The sequence shown here is derived from an EMBL/GenBank/DDBJ whole genome shotgun (WGS) entry which is preliminary data.</text>
</comment>
<name>A0ABQ5FEC6_9ASTR</name>
<organism evidence="2 3">
    <name type="scientific">Tanacetum coccineum</name>
    <dbReference type="NCBI Taxonomy" id="301880"/>
    <lineage>
        <taxon>Eukaryota</taxon>
        <taxon>Viridiplantae</taxon>
        <taxon>Streptophyta</taxon>
        <taxon>Embryophyta</taxon>
        <taxon>Tracheophyta</taxon>
        <taxon>Spermatophyta</taxon>
        <taxon>Magnoliopsida</taxon>
        <taxon>eudicotyledons</taxon>
        <taxon>Gunneridae</taxon>
        <taxon>Pentapetalae</taxon>
        <taxon>asterids</taxon>
        <taxon>campanulids</taxon>
        <taxon>Asterales</taxon>
        <taxon>Asteraceae</taxon>
        <taxon>Asteroideae</taxon>
        <taxon>Anthemideae</taxon>
        <taxon>Anthemidinae</taxon>
        <taxon>Tanacetum</taxon>
    </lineage>
</organism>
<proteinExistence type="predicted"/>
<protein>
    <submittedName>
        <fullName evidence="2">Uncharacterized protein</fullName>
    </submittedName>
</protein>
<dbReference type="Proteomes" id="UP001151760">
    <property type="component" value="Unassembled WGS sequence"/>
</dbReference>
<reference evidence="2" key="1">
    <citation type="journal article" date="2022" name="Int. J. Mol. Sci.">
        <title>Draft Genome of Tanacetum Coccineum: Genomic Comparison of Closely Related Tanacetum-Family Plants.</title>
        <authorList>
            <person name="Yamashiro T."/>
            <person name="Shiraishi A."/>
            <person name="Nakayama K."/>
            <person name="Satake H."/>
        </authorList>
    </citation>
    <scope>NUCLEOTIDE SEQUENCE</scope>
</reference>
<feature type="region of interest" description="Disordered" evidence="1">
    <location>
        <begin position="1"/>
        <end position="99"/>
    </location>
</feature>
<feature type="compositionally biased region" description="Basic and acidic residues" evidence="1">
    <location>
        <begin position="72"/>
        <end position="91"/>
    </location>
</feature>
<evidence type="ECO:0000256" key="1">
    <source>
        <dbReference type="SAM" id="MobiDB-lite"/>
    </source>
</evidence>
<sequence length="120" mass="13943">MENLPPQNDDHNIPEEEELIPNQAPADNNDWVEEDPEEDPEEEEEDDEEDPEENPEEAEDEEMEVDEEENHSEEAQVRATDTRGFRFREDPPSSTGFSTECQLIPLCNWLEKLPLAAEMM</sequence>
<reference evidence="2" key="2">
    <citation type="submission" date="2022-01" db="EMBL/GenBank/DDBJ databases">
        <authorList>
            <person name="Yamashiro T."/>
            <person name="Shiraishi A."/>
            <person name="Satake H."/>
            <person name="Nakayama K."/>
        </authorList>
    </citation>
    <scope>NUCLEOTIDE SEQUENCE</scope>
</reference>
<keyword evidence="3" id="KW-1185">Reference proteome</keyword>
<evidence type="ECO:0000313" key="2">
    <source>
        <dbReference type="EMBL" id="GJT61655.1"/>
    </source>
</evidence>
<gene>
    <name evidence="2" type="ORF">Tco_1005188</name>
</gene>
<dbReference type="EMBL" id="BQNB010017307">
    <property type="protein sequence ID" value="GJT61655.1"/>
    <property type="molecule type" value="Genomic_DNA"/>
</dbReference>
<feature type="compositionally biased region" description="Acidic residues" evidence="1">
    <location>
        <begin position="30"/>
        <end position="71"/>
    </location>
</feature>
<evidence type="ECO:0000313" key="3">
    <source>
        <dbReference type="Proteomes" id="UP001151760"/>
    </source>
</evidence>
<accession>A0ABQ5FEC6</accession>